<name>A0AAX6F046_IRIPA</name>
<feature type="compositionally biased region" description="Polar residues" evidence="3">
    <location>
        <begin position="1"/>
        <end position="14"/>
    </location>
</feature>
<feature type="compositionally biased region" description="Low complexity" evidence="3">
    <location>
        <begin position="43"/>
        <end position="56"/>
    </location>
</feature>
<gene>
    <name evidence="5" type="ORF">M6B38_161695</name>
</gene>
<reference evidence="5" key="2">
    <citation type="submission" date="2023-04" db="EMBL/GenBank/DDBJ databases">
        <authorList>
            <person name="Bruccoleri R.E."/>
            <person name="Oakeley E.J."/>
            <person name="Faust A.-M."/>
            <person name="Dessus-Babus S."/>
            <person name="Altorfer M."/>
            <person name="Burckhardt D."/>
            <person name="Oertli M."/>
            <person name="Naumann U."/>
            <person name="Petersen F."/>
            <person name="Wong J."/>
        </authorList>
    </citation>
    <scope>NUCLEOTIDE SEQUENCE</scope>
    <source>
        <strain evidence="5">GSM-AAB239-AS_SAM_17_03QT</strain>
        <tissue evidence="5">Leaf</tissue>
    </source>
</reference>
<evidence type="ECO:0000313" key="6">
    <source>
        <dbReference type="Proteomes" id="UP001140949"/>
    </source>
</evidence>
<dbReference type="Proteomes" id="UP001140949">
    <property type="component" value="Unassembled WGS sequence"/>
</dbReference>
<protein>
    <recommendedName>
        <fullName evidence="4">tRNA-splicing endonuclease subunit Sen54 N-terminal domain-containing protein</fullName>
    </recommendedName>
</protein>
<accession>A0AAX6F046</accession>
<dbReference type="GO" id="GO:0000379">
    <property type="term" value="P:tRNA-type intron splice site recognition and cleavage"/>
    <property type="evidence" value="ECO:0007669"/>
    <property type="project" value="TreeGrafter"/>
</dbReference>
<organism evidence="5 6">
    <name type="scientific">Iris pallida</name>
    <name type="common">Sweet iris</name>
    <dbReference type="NCBI Taxonomy" id="29817"/>
    <lineage>
        <taxon>Eukaryota</taxon>
        <taxon>Viridiplantae</taxon>
        <taxon>Streptophyta</taxon>
        <taxon>Embryophyta</taxon>
        <taxon>Tracheophyta</taxon>
        <taxon>Spermatophyta</taxon>
        <taxon>Magnoliopsida</taxon>
        <taxon>Liliopsida</taxon>
        <taxon>Asparagales</taxon>
        <taxon>Iridaceae</taxon>
        <taxon>Iridoideae</taxon>
        <taxon>Irideae</taxon>
        <taxon>Iris</taxon>
    </lineage>
</organism>
<comment type="caution">
    <text evidence="5">The sequence shown here is derived from an EMBL/GenBank/DDBJ whole genome shotgun (WGS) entry which is preliminary data.</text>
</comment>
<evidence type="ECO:0000256" key="3">
    <source>
        <dbReference type="SAM" id="MobiDB-lite"/>
    </source>
</evidence>
<evidence type="ECO:0000256" key="1">
    <source>
        <dbReference type="ARBA" id="ARBA00005736"/>
    </source>
</evidence>
<feature type="compositionally biased region" description="Basic and acidic residues" evidence="3">
    <location>
        <begin position="130"/>
        <end position="140"/>
    </location>
</feature>
<evidence type="ECO:0000313" key="5">
    <source>
        <dbReference type="EMBL" id="KAJ6809489.1"/>
    </source>
</evidence>
<proteinExistence type="inferred from homology"/>
<dbReference type="InterPro" id="IPR024336">
    <property type="entry name" value="tRNA_splic_suSen54_N"/>
</dbReference>
<dbReference type="PANTHER" id="PTHR21027">
    <property type="entry name" value="TRNA-SPLICING ENDONUCLEASE SUBUNIT SEN54"/>
    <property type="match status" value="1"/>
</dbReference>
<feature type="region of interest" description="Disordered" evidence="3">
    <location>
        <begin position="120"/>
        <end position="140"/>
    </location>
</feature>
<dbReference type="Pfam" id="PF12928">
    <property type="entry name" value="tRNA_int_end_N2"/>
    <property type="match status" value="1"/>
</dbReference>
<dbReference type="EMBL" id="JANAVB010033016">
    <property type="protein sequence ID" value="KAJ6809489.1"/>
    <property type="molecule type" value="Genomic_DNA"/>
</dbReference>
<dbReference type="InterPro" id="IPR024337">
    <property type="entry name" value="tRNA_splic_suSen54"/>
</dbReference>
<dbReference type="AlphaFoldDB" id="A0AAX6F046"/>
<feature type="region of interest" description="Disordered" evidence="3">
    <location>
        <begin position="1"/>
        <end position="101"/>
    </location>
</feature>
<dbReference type="PANTHER" id="PTHR21027:SF1">
    <property type="entry name" value="TRNA-SPLICING ENDONUCLEASE SUBUNIT SEN54"/>
    <property type="match status" value="1"/>
</dbReference>
<reference evidence="5" key="1">
    <citation type="journal article" date="2023" name="GigaByte">
        <title>Genome assembly of the bearded iris, Iris pallida Lam.</title>
        <authorList>
            <person name="Bruccoleri R.E."/>
            <person name="Oakeley E.J."/>
            <person name="Faust A.M.E."/>
            <person name="Altorfer M."/>
            <person name="Dessus-Babus S."/>
            <person name="Burckhardt D."/>
            <person name="Oertli M."/>
            <person name="Naumann U."/>
            <person name="Petersen F."/>
            <person name="Wong J."/>
        </authorList>
    </citation>
    <scope>NUCLEOTIDE SEQUENCE</scope>
    <source>
        <strain evidence="5">GSM-AAB239-AS_SAM_17_03QT</strain>
    </source>
</reference>
<comment type="similarity">
    <text evidence="1">Belongs to the SEN54 family.</text>
</comment>
<keyword evidence="6" id="KW-1185">Reference proteome</keyword>
<keyword evidence="2" id="KW-0819">tRNA processing</keyword>
<evidence type="ECO:0000256" key="2">
    <source>
        <dbReference type="ARBA" id="ARBA00022694"/>
    </source>
</evidence>
<dbReference type="GO" id="GO:0000214">
    <property type="term" value="C:tRNA-intron endonuclease complex"/>
    <property type="evidence" value="ECO:0007669"/>
    <property type="project" value="TreeGrafter"/>
</dbReference>
<sequence length="381" mass="42172">MEYRSEQATTTGTTFVEGFRSPPPAPASAGAVAGDDADGGGSSSSLAAQAIRASAAHRFSAAEGRRDPNRPSEPVTGTAPELDQSYNAHDNCHKTDNPTSNISSELIASSLHHIDSTIKKSLHSTMSGRGRNEELEEENHRNPFLSTNTFKLSSSKLQFRKELSRARWDEEMEMGEIVEKKGSMWATTGIIRNGKLYCCIEEILFMAERGALLLSDSDDTILSIKDIYKKIANLKYGCYWDSFEAYRHLKSLGYIVGWYGIPWTMKSSVGCGSSGPRQSTPDGNGSFCQQVENKLSNLFKDMQLDELKPKFSVYLPNSKFRKSTPGDPSFLLCVLRGNPPSRVEVESMEEKCDGLPVKFCFVDHGRISFFSYDKISLPILP</sequence>
<feature type="domain" description="tRNA-splicing endonuclease subunit Sen54 N-terminal" evidence="4">
    <location>
        <begin position="152"/>
        <end position="213"/>
    </location>
</feature>
<evidence type="ECO:0000259" key="4">
    <source>
        <dbReference type="Pfam" id="PF12928"/>
    </source>
</evidence>